<protein>
    <submittedName>
        <fullName evidence="1">Uncharacterized protein</fullName>
    </submittedName>
</protein>
<proteinExistence type="predicted"/>
<name>A0AAD7JUC8_9AGAR</name>
<sequence>MGIPLDRALDVEDMSLRTSQTSGLVAVTAEKFLLEANSDDGLVLGTSPLPMHLNNFPDPIGLLDLNTTEAALVYTQSLSGCQYPPNHQFYTKWGAAACSGVTTGVNCEPMATSIEMKAGQKMIYLASACMDTIDALCDFPTRSFVTPERTYEGILVNAGDLLIIRPNTLWSTTATKPSLIWVRNFHLMSSILDSIWAHIHTSIMPHMLSYPAHSHAPPFFIYIQAYWWKNIQLLSAGKIGPYTQAHIPNVQCWPGLLQMLFTGNIISLLEPLDARNYISSPNSDELKRRAISQAQTEIAKQTALDFRCWFMSKHVVKQNGEELDIETKIFRESILHLTTVVGFYARKHHRYEDNLLKKKLKGVLEDYSCGKDDSSSHKDNQMALVYAALYGNDHPTSNTFLPPGWTDSSFSIEAKL</sequence>
<dbReference type="Proteomes" id="UP001215598">
    <property type="component" value="Unassembled WGS sequence"/>
</dbReference>
<organism evidence="1 2">
    <name type="scientific">Mycena metata</name>
    <dbReference type="NCBI Taxonomy" id="1033252"/>
    <lineage>
        <taxon>Eukaryota</taxon>
        <taxon>Fungi</taxon>
        <taxon>Dikarya</taxon>
        <taxon>Basidiomycota</taxon>
        <taxon>Agaricomycotina</taxon>
        <taxon>Agaricomycetes</taxon>
        <taxon>Agaricomycetidae</taxon>
        <taxon>Agaricales</taxon>
        <taxon>Marasmiineae</taxon>
        <taxon>Mycenaceae</taxon>
        <taxon>Mycena</taxon>
    </lineage>
</organism>
<comment type="caution">
    <text evidence="1">The sequence shown here is derived from an EMBL/GenBank/DDBJ whole genome shotgun (WGS) entry which is preliminary data.</text>
</comment>
<evidence type="ECO:0000313" key="2">
    <source>
        <dbReference type="Proteomes" id="UP001215598"/>
    </source>
</evidence>
<accession>A0AAD7JUC8</accession>
<dbReference type="EMBL" id="JARKIB010000016">
    <property type="protein sequence ID" value="KAJ7770697.1"/>
    <property type="molecule type" value="Genomic_DNA"/>
</dbReference>
<keyword evidence="2" id="KW-1185">Reference proteome</keyword>
<gene>
    <name evidence="1" type="ORF">B0H16DRAFT_219497</name>
</gene>
<dbReference type="AlphaFoldDB" id="A0AAD7JUC8"/>
<evidence type="ECO:0000313" key="1">
    <source>
        <dbReference type="EMBL" id="KAJ7770697.1"/>
    </source>
</evidence>
<reference evidence="1" key="1">
    <citation type="submission" date="2023-03" db="EMBL/GenBank/DDBJ databases">
        <title>Massive genome expansion in bonnet fungi (Mycena s.s.) driven by repeated elements and novel gene families across ecological guilds.</title>
        <authorList>
            <consortium name="Lawrence Berkeley National Laboratory"/>
            <person name="Harder C.B."/>
            <person name="Miyauchi S."/>
            <person name="Viragh M."/>
            <person name="Kuo A."/>
            <person name="Thoen E."/>
            <person name="Andreopoulos B."/>
            <person name="Lu D."/>
            <person name="Skrede I."/>
            <person name="Drula E."/>
            <person name="Henrissat B."/>
            <person name="Morin E."/>
            <person name="Kohler A."/>
            <person name="Barry K."/>
            <person name="LaButti K."/>
            <person name="Morin E."/>
            <person name="Salamov A."/>
            <person name="Lipzen A."/>
            <person name="Mereny Z."/>
            <person name="Hegedus B."/>
            <person name="Baldrian P."/>
            <person name="Stursova M."/>
            <person name="Weitz H."/>
            <person name="Taylor A."/>
            <person name="Grigoriev I.V."/>
            <person name="Nagy L.G."/>
            <person name="Martin F."/>
            <person name="Kauserud H."/>
        </authorList>
    </citation>
    <scope>NUCLEOTIDE SEQUENCE</scope>
    <source>
        <strain evidence="1">CBHHK182m</strain>
    </source>
</reference>